<dbReference type="SUPFAM" id="SSF52172">
    <property type="entry name" value="CheY-like"/>
    <property type="match status" value="1"/>
</dbReference>
<dbReference type="Pfam" id="PF00072">
    <property type="entry name" value="Response_reg"/>
    <property type="match status" value="1"/>
</dbReference>
<dbReference type="SUPFAM" id="SSF48452">
    <property type="entry name" value="TPR-like"/>
    <property type="match status" value="1"/>
</dbReference>
<comment type="caution">
    <text evidence="3">The sequence shown here is derived from an EMBL/GenBank/DDBJ whole genome shotgun (WGS) entry which is preliminary data.</text>
</comment>
<dbReference type="Proteomes" id="UP001231616">
    <property type="component" value="Unassembled WGS sequence"/>
</dbReference>
<sequence length="550" mass="62394">MIFQSSFYQSKRILLVDDCEPVRASIRGMLQQIGFEHITVVSDASAAISKAELHSFDFIVADFQLGDGLDGFQLFSELKKRELIKLNCCVTLISAESIRMPVLGMLERQPDCFILKPFTYMTLEKRLARAVQQRMAFRKVYQAIQQRQPEQAIELSEQLVKDSPLHALHALRLKGELLLQHHQPDKATKLYQQILQKRQLSWAALGLAIASMQAGQLDEAEYSLLELSKQEDTRSEALDWLIRLYLQQNNTAQALEVSYELGRALPRQALAMQVQTYIHTLCGQVDDAIRGWTKISQQVRYSSLDSAQHYLNPARLWLTHLQQSKSLQPGQQLSKAEECLQQLPKRFQTDELQLELQWLQARIAVLQGDPVPAQQAVASATPEHLAQLPMEAVMDLAMLQLALGDTKQHELVLQQLTQARVDPSLIGALQQQYSQHAMQQGKVLRQKIKQQMQKGQDDYRQQAYNHAFSRLWQSFLYMPANMSLALSLWQTLAQLPYASSLQHAVLLIAQLLQSATLQGANQQRFVSVYQKLAVPYKLPQLNGSTANSAS</sequence>
<dbReference type="Gene3D" id="3.40.50.2300">
    <property type="match status" value="1"/>
</dbReference>
<evidence type="ECO:0000313" key="3">
    <source>
        <dbReference type="EMBL" id="MDP4537269.1"/>
    </source>
</evidence>
<dbReference type="InterPro" id="IPR011990">
    <property type="entry name" value="TPR-like_helical_dom_sf"/>
</dbReference>
<evidence type="ECO:0000259" key="2">
    <source>
        <dbReference type="PROSITE" id="PS50110"/>
    </source>
</evidence>
<dbReference type="RefSeq" id="WP_305894532.1">
    <property type="nucleotide sequence ID" value="NZ_JAUZVZ010000022.1"/>
</dbReference>
<name>A0ABT9H1S8_9GAMM</name>
<organism evidence="3 4">
    <name type="scientific">Alkalimonas collagenimarina</name>
    <dbReference type="NCBI Taxonomy" id="400390"/>
    <lineage>
        <taxon>Bacteria</taxon>
        <taxon>Pseudomonadati</taxon>
        <taxon>Pseudomonadota</taxon>
        <taxon>Gammaproteobacteria</taxon>
        <taxon>Alkalimonas</taxon>
    </lineage>
</organism>
<keyword evidence="1" id="KW-0597">Phosphoprotein</keyword>
<keyword evidence="4" id="KW-1185">Reference proteome</keyword>
<dbReference type="EMBL" id="JAUZVZ010000022">
    <property type="protein sequence ID" value="MDP4537269.1"/>
    <property type="molecule type" value="Genomic_DNA"/>
</dbReference>
<evidence type="ECO:0000313" key="4">
    <source>
        <dbReference type="Proteomes" id="UP001231616"/>
    </source>
</evidence>
<evidence type="ECO:0000256" key="1">
    <source>
        <dbReference type="PROSITE-ProRule" id="PRU00169"/>
    </source>
</evidence>
<dbReference type="InterPro" id="IPR011006">
    <property type="entry name" value="CheY-like_superfamily"/>
</dbReference>
<proteinExistence type="predicted"/>
<dbReference type="PANTHER" id="PTHR43228">
    <property type="entry name" value="TWO-COMPONENT RESPONSE REGULATOR"/>
    <property type="match status" value="1"/>
</dbReference>
<gene>
    <name evidence="3" type="ORF">Q3O60_13840</name>
</gene>
<feature type="domain" description="Response regulatory" evidence="2">
    <location>
        <begin position="12"/>
        <end position="131"/>
    </location>
</feature>
<reference evidence="3 4" key="1">
    <citation type="submission" date="2023-08" db="EMBL/GenBank/DDBJ databases">
        <authorList>
            <person name="Joshi A."/>
            <person name="Thite S."/>
        </authorList>
    </citation>
    <scope>NUCLEOTIDE SEQUENCE [LARGE SCALE GENOMIC DNA]</scope>
    <source>
        <strain evidence="3 4">AC40</strain>
    </source>
</reference>
<dbReference type="Gene3D" id="1.25.40.10">
    <property type="entry name" value="Tetratricopeptide repeat domain"/>
    <property type="match status" value="1"/>
</dbReference>
<protein>
    <submittedName>
        <fullName evidence="3">Response regulator</fullName>
    </submittedName>
</protein>
<dbReference type="PANTHER" id="PTHR43228:SF1">
    <property type="entry name" value="TWO-COMPONENT RESPONSE REGULATOR ARR22"/>
    <property type="match status" value="1"/>
</dbReference>
<accession>A0ABT9H1S8</accession>
<feature type="modified residue" description="4-aspartylphosphate" evidence="1">
    <location>
        <position position="62"/>
    </location>
</feature>
<dbReference type="PROSITE" id="PS50110">
    <property type="entry name" value="RESPONSE_REGULATORY"/>
    <property type="match status" value="1"/>
</dbReference>
<dbReference type="InterPro" id="IPR052048">
    <property type="entry name" value="ST_Response_Regulator"/>
</dbReference>
<dbReference type="SMART" id="SM00448">
    <property type="entry name" value="REC"/>
    <property type="match status" value="1"/>
</dbReference>
<dbReference type="InterPro" id="IPR001789">
    <property type="entry name" value="Sig_transdc_resp-reg_receiver"/>
</dbReference>